<accession>A0ABW3KZM4</accession>
<sequence length="72" mass="8551">MGQAKSFMLDTFKVMAVFVVCTSFFYVALRMVHMEYERQHRYDPPQGSAVKVFNQDQMDWAERLSIFYQLGE</sequence>
<protein>
    <submittedName>
        <fullName evidence="2">DUF4227 family protein</fullName>
    </submittedName>
</protein>
<evidence type="ECO:0000256" key="1">
    <source>
        <dbReference type="SAM" id="Phobius"/>
    </source>
</evidence>
<keyword evidence="1" id="KW-0812">Transmembrane</keyword>
<name>A0ABW3KZM4_9BACI</name>
<evidence type="ECO:0000313" key="2">
    <source>
        <dbReference type="EMBL" id="MFD1018567.1"/>
    </source>
</evidence>
<feature type="transmembrane region" description="Helical" evidence="1">
    <location>
        <begin position="12"/>
        <end position="32"/>
    </location>
</feature>
<dbReference type="InterPro" id="IPR025321">
    <property type="entry name" value="DUF4227"/>
</dbReference>
<reference evidence="3" key="1">
    <citation type="journal article" date="2019" name="Int. J. Syst. Evol. Microbiol.">
        <title>The Global Catalogue of Microorganisms (GCM) 10K type strain sequencing project: providing services to taxonomists for standard genome sequencing and annotation.</title>
        <authorList>
            <consortium name="The Broad Institute Genomics Platform"/>
            <consortium name="The Broad Institute Genome Sequencing Center for Infectious Disease"/>
            <person name="Wu L."/>
            <person name="Ma J."/>
        </authorList>
    </citation>
    <scope>NUCLEOTIDE SEQUENCE [LARGE SCALE GENOMIC DNA]</scope>
    <source>
        <strain evidence="3">CCUG 56607</strain>
    </source>
</reference>
<evidence type="ECO:0000313" key="3">
    <source>
        <dbReference type="Proteomes" id="UP001596990"/>
    </source>
</evidence>
<organism evidence="2 3">
    <name type="scientific">Thalassobacillus hwangdonensis</name>
    <dbReference type="NCBI Taxonomy" id="546108"/>
    <lineage>
        <taxon>Bacteria</taxon>
        <taxon>Bacillati</taxon>
        <taxon>Bacillota</taxon>
        <taxon>Bacilli</taxon>
        <taxon>Bacillales</taxon>
        <taxon>Bacillaceae</taxon>
        <taxon>Thalassobacillus</taxon>
    </lineage>
</organism>
<dbReference type="EMBL" id="JBHTKL010000001">
    <property type="protein sequence ID" value="MFD1018567.1"/>
    <property type="molecule type" value="Genomic_DNA"/>
</dbReference>
<proteinExistence type="predicted"/>
<dbReference type="Proteomes" id="UP001596990">
    <property type="component" value="Unassembled WGS sequence"/>
</dbReference>
<gene>
    <name evidence="2" type="ORF">ACFQ2J_05060</name>
</gene>
<keyword evidence="1" id="KW-1133">Transmembrane helix</keyword>
<dbReference type="Pfam" id="PF14004">
    <property type="entry name" value="DUF4227"/>
    <property type="match status" value="1"/>
</dbReference>
<keyword evidence="3" id="KW-1185">Reference proteome</keyword>
<keyword evidence="1" id="KW-0472">Membrane</keyword>
<dbReference type="RefSeq" id="WP_386057163.1">
    <property type="nucleotide sequence ID" value="NZ_JBHTKL010000001.1"/>
</dbReference>
<comment type="caution">
    <text evidence="2">The sequence shown here is derived from an EMBL/GenBank/DDBJ whole genome shotgun (WGS) entry which is preliminary data.</text>
</comment>